<gene>
    <name evidence="1" type="ORF">FHX33_001674</name>
</gene>
<dbReference type="EMBL" id="JACHVP010000001">
    <property type="protein sequence ID" value="MBB2966942.1"/>
    <property type="molecule type" value="Genomic_DNA"/>
</dbReference>
<dbReference type="PROSITE" id="PS51257">
    <property type="entry name" value="PROKAR_LIPOPROTEIN"/>
    <property type="match status" value="1"/>
</dbReference>
<organism evidence="1 2">
    <name type="scientific">Leifsonia aquatica</name>
    <name type="common">Corynebacterium aquaticum</name>
    <dbReference type="NCBI Taxonomy" id="144185"/>
    <lineage>
        <taxon>Bacteria</taxon>
        <taxon>Bacillati</taxon>
        <taxon>Actinomycetota</taxon>
        <taxon>Actinomycetes</taxon>
        <taxon>Micrococcales</taxon>
        <taxon>Microbacteriaceae</taxon>
        <taxon>Leifsonia</taxon>
    </lineage>
</organism>
<dbReference type="AlphaFoldDB" id="A0A7W4UVQ0"/>
<dbReference type="Proteomes" id="UP000538196">
    <property type="component" value="Unassembled WGS sequence"/>
</dbReference>
<accession>A0A7W4UVQ0</accession>
<evidence type="ECO:0000313" key="2">
    <source>
        <dbReference type="Proteomes" id="UP000538196"/>
    </source>
</evidence>
<sequence>MDALTRTIRAALLYEDGRTLDSLVVVPLIGGCPPGEIRVATLFAGALAYDVYELADEEEYAGVPAYPYRSTIPVTTDDLDA</sequence>
<protein>
    <submittedName>
        <fullName evidence="1">Uncharacterized protein</fullName>
    </submittedName>
</protein>
<comment type="caution">
    <text evidence="1">The sequence shown here is derived from an EMBL/GenBank/DDBJ whole genome shotgun (WGS) entry which is preliminary data.</text>
</comment>
<reference evidence="1 2" key="1">
    <citation type="submission" date="2020-08" db="EMBL/GenBank/DDBJ databases">
        <title>Sequencing the genomes of 1000 actinobacteria strains.</title>
        <authorList>
            <person name="Klenk H.-P."/>
        </authorList>
    </citation>
    <scope>NUCLEOTIDE SEQUENCE [LARGE SCALE GENOMIC DNA]</scope>
    <source>
        <strain evidence="1 2">DSM 20146</strain>
    </source>
</reference>
<proteinExistence type="predicted"/>
<name>A0A7W4UVQ0_LEIAQ</name>
<keyword evidence="2" id="KW-1185">Reference proteome</keyword>
<evidence type="ECO:0000313" key="1">
    <source>
        <dbReference type="EMBL" id="MBB2966942.1"/>
    </source>
</evidence>
<dbReference type="RefSeq" id="WP_021762289.1">
    <property type="nucleotide sequence ID" value="NZ_JACHVP010000001.1"/>
</dbReference>